<reference evidence="2 3" key="1">
    <citation type="submission" date="2020-08" db="EMBL/GenBank/DDBJ databases">
        <title>Genomic Encyclopedia of Type Strains, Phase IV (KMG-IV): sequencing the most valuable type-strain genomes for metagenomic binning, comparative biology and taxonomic classification.</title>
        <authorList>
            <person name="Goeker M."/>
        </authorList>
    </citation>
    <scope>NUCLEOTIDE SEQUENCE [LARGE SCALE GENOMIC DNA]</scope>
    <source>
        <strain evidence="2 3">DSM 40141</strain>
    </source>
</reference>
<dbReference type="Proteomes" id="UP000540423">
    <property type="component" value="Unassembled WGS sequence"/>
</dbReference>
<accession>A0A7X0HEZ6</accession>
<gene>
    <name evidence="2" type="ORF">HNQ79_002884</name>
</gene>
<keyword evidence="3" id="KW-1185">Reference proteome</keyword>
<evidence type="ECO:0000313" key="3">
    <source>
        <dbReference type="Proteomes" id="UP000540423"/>
    </source>
</evidence>
<dbReference type="AlphaFoldDB" id="A0A7X0HEZ6"/>
<evidence type="ECO:0000256" key="1">
    <source>
        <dbReference type="SAM" id="MobiDB-lite"/>
    </source>
</evidence>
<comment type="caution">
    <text evidence="2">The sequence shown here is derived from an EMBL/GenBank/DDBJ whole genome shotgun (WGS) entry which is preliminary data.</text>
</comment>
<proteinExistence type="predicted"/>
<feature type="compositionally biased region" description="Pro residues" evidence="1">
    <location>
        <begin position="31"/>
        <end position="43"/>
    </location>
</feature>
<dbReference type="EMBL" id="JACHEM010000006">
    <property type="protein sequence ID" value="MBB6436420.1"/>
    <property type="molecule type" value="Genomic_DNA"/>
</dbReference>
<organism evidence="2 3">
    <name type="scientific">Streptomyces candidus</name>
    <dbReference type="NCBI Taxonomy" id="67283"/>
    <lineage>
        <taxon>Bacteria</taxon>
        <taxon>Bacillati</taxon>
        <taxon>Actinomycetota</taxon>
        <taxon>Actinomycetes</taxon>
        <taxon>Kitasatosporales</taxon>
        <taxon>Streptomycetaceae</taxon>
        <taxon>Streptomyces</taxon>
    </lineage>
</organism>
<protein>
    <submittedName>
        <fullName evidence="2">Uncharacterized protein</fullName>
    </submittedName>
</protein>
<name>A0A7X0HEZ6_9ACTN</name>
<evidence type="ECO:0000313" key="2">
    <source>
        <dbReference type="EMBL" id="MBB6436420.1"/>
    </source>
</evidence>
<feature type="region of interest" description="Disordered" evidence="1">
    <location>
        <begin position="1"/>
        <end position="43"/>
    </location>
</feature>
<sequence length="43" mass="4609">MGRGRGAWVTRKDGAGRLSPVADLRSTSPAPRTPPRAPRPARE</sequence>